<dbReference type="EMBL" id="REGW02000008">
    <property type="protein sequence ID" value="KAE8292739.1"/>
    <property type="molecule type" value="Genomic_DNA"/>
</dbReference>
<reference evidence="1 2" key="1">
    <citation type="submission" date="2019-07" db="EMBL/GenBank/DDBJ databases">
        <title>Chromosome genome assembly for large yellow croaker.</title>
        <authorList>
            <person name="Xiao S."/>
        </authorList>
    </citation>
    <scope>NUCLEOTIDE SEQUENCE [LARGE SCALE GENOMIC DNA]</scope>
    <source>
        <strain evidence="1">JMULYC20181020</strain>
        <tissue evidence="1">Muscle</tissue>
    </source>
</reference>
<dbReference type="Proteomes" id="UP000424527">
    <property type="component" value="Unassembled WGS sequence"/>
</dbReference>
<protein>
    <submittedName>
        <fullName evidence="1">Uncharacterized protein</fullName>
    </submittedName>
</protein>
<proteinExistence type="predicted"/>
<gene>
    <name evidence="1" type="ORF">D5F01_LYC07831</name>
</gene>
<dbReference type="AlphaFoldDB" id="A0A6G0IML3"/>
<keyword evidence="2" id="KW-1185">Reference proteome</keyword>
<comment type="caution">
    <text evidence="1">The sequence shown here is derived from an EMBL/GenBank/DDBJ whole genome shotgun (WGS) entry which is preliminary data.</text>
</comment>
<name>A0A6G0IML3_LARCR</name>
<evidence type="ECO:0000313" key="1">
    <source>
        <dbReference type="EMBL" id="KAE8292739.1"/>
    </source>
</evidence>
<accession>A0A6G0IML3</accession>
<evidence type="ECO:0000313" key="2">
    <source>
        <dbReference type="Proteomes" id="UP000424527"/>
    </source>
</evidence>
<sequence length="421" mass="42021">MKTNVSLFADKAVKKGGKSIALPSSGLVDTIDNIDRPGDAFAAGAYAGADAFEEGFGDKPGKRIPKAGVYACAGLGYTRAEWSVFGAEAKGPNAGVGAGFSAIGAQAMAKAELVSASAAAGPVKAKVGLAVDTGASISLTHVEVRALGTGVSFGPKALEKEGESVALPPSTEGDMIATFDRPVMLLLWYLCGTGKLKDTLGEYAAAGVGYARAEWKVFDAEAKGPNASAGFGVSESDRSAKAMVKAELASASAAAGPVKAKAVKAEGESVALPSSGLVDTIDNIDRPGDAFAAGTYAGTGTFAEAFENKPGKRIPKAGAYAGAGVGYTRAEWSVFDAEAKGPNAGAGAGVTAIGAQAMARAELASASASAGPVKATLGLALDTGASISPTQIEAKVAGTGISFGRRMGIYLFGSGVEFDLW</sequence>
<organism evidence="1 2">
    <name type="scientific">Larimichthys crocea</name>
    <name type="common">Large yellow croaker</name>
    <name type="synonym">Pseudosciaena crocea</name>
    <dbReference type="NCBI Taxonomy" id="215358"/>
    <lineage>
        <taxon>Eukaryota</taxon>
        <taxon>Metazoa</taxon>
        <taxon>Chordata</taxon>
        <taxon>Craniata</taxon>
        <taxon>Vertebrata</taxon>
        <taxon>Euteleostomi</taxon>
        <taxon>Actinopterygii</taxon>
        <taxon>Neopterygii</taxon>
        <taxon>Teleostei</taxon>
        <taxon>Neoteleostei</taxon>
        <taxon>Acanthomorphata</taxon>
        <taxon>Eupercaria</taxon>
        <taxon>Sciaenidae</taxon>
        <taxon>Larimichthys</taxon>
    </lineage>
</organism>